<feature type="domain" description="SRCR" evidence="5">
    <location>
        <begin position="35"/>
        <end position="136"/>
    </location>
</feature>
<reference evidence="6" key="1">
    <citation type="submission" date="2024-06" db="EMBL/GenBank/DDBJ databases">
        <authorList>
            <person name="Liu X."/>
            <person name="Lenzi L."/>
            <person name="Haldenby T S."/>
            <person name="Uol C."/>
        </authorList>
    </citation>
    <scope>NUCLEOTIDE SEQUENCE</scope>
</reference>
<dbReference type="GO" id="GO:0005507">
    <property type="term" value="F:copper ion binding"/>
    <property type="evidence" value="ECO:0007669"/>
    <property type="project" value="InterPro"/>
</dbReference>
<dbReference type="PANTHER" id="PTHR45817">
    <property type="entry name" value="LYSYL OXIDASE-LIKE-RELATED"/>
    <property type="match status" value="1"/>
</dbReference>
<organism evidence="6 7">
    <name type="scientific">Calicophoron daubneyi</name>
    <name type="common">Rumen fluke</name>
    <name type="synonym">Paramphistomum daubneyi</name>
    <dbReference type="NCBI Taxonomy" id="300641"/>
    <lineage>
        <taxon>Eukaryota</taxon>
        <taxon>Metazoa</taxon>
        <taxon>Spiralia</taxon>
        <taxon>Lophotrochozoa</taxon>
        <taxon>Platyhelminthes</taxon>
        <taxon>Trematoda</taxon>
        <taxon>Digenea</taxon>
        <taxon>Plagiorchiida</taxon>
        <taxon>Pronocephalata</taxon>
        <taxon>Paramphistomoidea</taxon>
        <taxon>Paramphistomidae</taxon>
        <taxon>Calicophoron</taxon>
    </lineage>
</organism>
<dbReference type="GO" id="GO:0004720">
    <property type="term" value="F:protein-lysine 6-oxidase activity"/>
    <property type="evidence" value="ECO:0007669"/>
    <property type="project" value="TreeGrafter"/>
</dbReference>
<evidence type="ECO:0000256" key="3">
    <source>
        <dbReference type="PROSITE-ProRule" id="PRU00196"/>
    </source>
</evidence>
<dbReference type="Proteomes" id="UP001497525">
    <property type="component" value="Unassembled WGS sequence"/>
</dbReference>
<feature type="disulfide bond" evidence="3">
    <location>
        <begin position="105"/>
        <end position="115"/>
    </location>
</feature>
<accession>A0AAV2T8I0</accession>
<dbReference type="EMBL" id="CAXLJL010000156">
    <property type="protein sequence ID" value="CAL5133404.1"/>
    <property type="molecule type" value="Genomic_DNA"/>
</dbReference>
<dbReference type="AlphaFoldDB" id="A0AAV2T8I0"/>
<evidence type="ECO:0000256" key="4">
    <source>
        <dbReference type="SAM" id="SignalP"/>
    </source>
</evidence>
<evidence type="ECO:0000256" key="1">
    <source>
        <dbReference type="ARBA" id="ARBA00022729"/>
    </source>
</evidence>
<feature type="disulfide bond" evidence="3">
    <location>
        <begin position="253"/>
        <end position="263"/>
    </location>
</feature>
<feature type="domain" description="SRCR" evidence="5">
    <location>
        <begin position="173"/>
        <end position="285"/>
    </location>
</feature>
<feature type="signal peptide" evidence="4">
    <location>
        <begin position="1"/>
        <end position="22"/>
    </location>
</feature>
<evidence type="ECO:0000256" key="2">
    <source>
        <dbReference type="ARBA" id="ARBA00023157"/>
    </source>
</evidence>
<dbReference type="InterPro" id="IPR001695">
    <property type="entry name" value="Lysyl_oxidase"/>
</dbReference>
<dbReference type="GO" id="GO:0005615">
    <property type="term" value="C:extracellular space"/>
    <property type="evidence" value="ECO:0007669"/>
    <property type="project" value="TreeGrafter"/>
</dbReference>
<sequence length="507" mass="56816">MTADWLLLTLVLLLTRYGGILSVVIDTTVHQDGDVKLVDGPAPTMGTVMVYRNYGWGPICDDHWTMQEAQVVCRQLGMGHALEAHRRNRYGSTMSSDYLMDEVHCTGKEKKLTDCRFPGWGVHDCKRNEQVGVKCSYEPPVSERSKWNPLKLKLDKPELDKMAAVPISLVRPDRNLEGTNTLDKGSKLAGFYPVLIELKDGTRGGVCPDHFHGSEAIVFCHQIGVGNGGRVIPMPPHHTGLSTNKSIAIIGYCYGNESKLSDCKTYTNPDGVPCSTWEVAAVECVTDLPDIIPDKQSLESSVYLQKMSLWLLECALEENCLPEQVYRLIDNNPTTYTWMTRTLMRFSSIVGNIGKIAFRPFLEPEKWEWHACHMHYHSMKVFSRYEVVDPQERLMTTGMKASFCLEDNICAPGAVKKFHCSNVLDSKGTQGISPGCQDTYLHDFDCQWVDLTDVAPGSYSFQVSFNPDGLVPESDYFNNALVCKLTYMGNSAIVRDCKLTHPNDLVF</sequence>
<dbReference type="PRINTS" id="PR00258">
    <property type="entry name" value="SPERACTRCPTR"/>
</dbReference>
<dbReference type="InterPro" id="IPR036772">
    <property type="entry name" value="SRCR-like_dom_sf"/>
</dbReference>
<evidence type="ECO:0000259" key="5">
    <source>
        <dbReference type="PROSITE" id="PS50287"/>
    </source>
</evidence>
<protein>
    <recommendedName>
        <fullName evidence="5">SRCR domain-containing protein</fullName>
    </recommendedName>
</protein>
<dbReference type="SMART" id="SM00202">
    <property type="entry name" value="SR"/>
    <property type="match status" value="2"/>
</dbReference>
<keyword evidence="1 4" id="KW-0732">Signal</keyword>
<comment type="caution">
    <text evidence="6">The sequence shown here is derived from an EMBL/GenBank/DDBJ whole genome shotgun (WGS) entry which is preliminary data.</text>
</comment>
<dbReference type="Gene3D" id="3.10.250.10">
    <property type="entry name" value="SRCR-like domain"/>
    <property type="match status" value="2"/>
</dbReference>
<dbReference type="InterPro" id="IPR050912">
    <property type="entry name" value="LOX-like_protein"/>
</dbReference>
<name>A0AAV2T8I0_CALDB</name>
<dbReference type="PANTHER" id="PTHR45817:SF4">
    <property type="entry name" value="LYSYL OXIDASE-LIKE-RELATED"/>
    <property type="match status" value="1"/>
</dbReference>
<keyword evidence="2 3" id="KW-1015">Disulfide bond</keyword>
<comment type="caution">
    <text evidence="3">Lacks conserved residue(s) required for the propagation of feature annotation.</text>
</comment>
<dbReference type="GO" id="GO:0016020">
    <property type="term" value="C:membrane"/>
    <property type="evidence" value="ECO:0007669"/>
    <property type="project" value="InterPro"/>
</dbReference>
<proteinExistence type="predicted"/>
<dbReference type="InterPro" id="IPR001190">
    <property type="entry name" value="SRCR"/>
</dbReference>
<evidence type="ECO:0000313" key="7">
    <source>
        <dbReference type="Proteomes" id="UP001497525"/>
    </source>
</evidence>
<feature type="chain" id="PRO_5043618194" description="SRCR domain-containing protein" evidence="4">
    <location>
        <begin position="23"/>
        <end position="507"/>
    </location>
</feature>
<dbReference type="PRINTS" id="PR00074">
    <property type="entry name" value="LYSYLOXIDASE"/>
</dbReference>
<gene>
    <name evidence="6" type="ORF">CDAUBV1_LOCUS6647</name>
</gene>
<dbReference type="Pfam" id="PF01186">
    <property type="entry name" value="Lysyl_oxidase"/>
    <property type="match status" value="1"/>
</dbReference>
<dbReference type="SUPFAM" id="SSF56487">
    <property type="entry name" value="SRCR-like"/>
    <property type="match status" value="2"/>
</dbReference>
<dbReference type="FunFam" id="3.10.250.10:FF:000001">
    <property type="entry name" value="Lysyl oxidase 4 isoform X1"/>
    <property type="match status" value="1"/>
</dbReference>
<dbReference type="Pfam" id="PF00530">
    <property type="entry name" value="SRCR"/>
    <property type="match status" value="2"/>
</dbReference>
<evidence type="ECO:0000313" key="6">
    <source>
        <dbReference type="EMBL" id="CAL5133404.1"/>
    </source>
</evidence>
<dbReference type="PROSITE" id="PS50287">
    <property type="entry name" value="SRCR_2"/>
    <property type="match status" value="2"/>
</dbReference>